<reference evidence="1" key="1">
    <citation type="submission" date="2018-01" db="EMBL/GenBank/DDBJ databases">
        <title>An insight into the sialome of Amazonian anophelines.</title>
        <authorList>
            <person name="Ribeiro J.M."/>
            <person name="Scarpassa V."/>
            <person name="Calvo E."/>
        </authorList>
    </citation>
    <scope>NUCLEOTIDE SEQUENCE</scope>
    <source>
        <tissue evidence="1">Salivary glands</tissue>
    </source>
</reference>
<accession>A0A2M3YWI5</accession>
<evidence type="ECO:0000313" key="1">
    <source>
        <dbReference type="EMBL" id="MBW20608.1"/>
    </source>
</evidence>
<sequence length="91" mass="9539">MESGSATLPRMSLLLPLPLLLGVMLLMAVMGSVWQVAAFPVPAETTTYSSIVDLGSLAKGAAGIVSQVWNTGSRLGDEFIRRGFAFLGVAQ</sequence>
<dbReference type="EMBL" id="GGFF01000141">
    <property type="protein sequence ID" value="MBW20608.1"/>
    <property type="molecule type" value="Transcribed_RNA"/>
</dbReference>
<proteinExistence type="predicted"/>
<dbReference type="AlphaFoldDB" id="A0A2M3YWI5"/>
<organism evidence="1">
    <name type="scientific">Anopheles nuneztovari</name>
    <dbReference type="NCBI Taxonomy" id="30067"/>
    <lineage>
        <taxon>Eukaryota</taxon>
        <taxon>Metazoa</taxon>
        <taxon>Ecdysozoa</taxon>
        <taxon>Arthropoda</taxon>
        <taxon>Hexapoda</taxon>
        <taxon>Insecta</taxon>
        <taxon>Pterygota</taxon>
        <taxon>Neoptera</taxon>
        <taxon>Endopterygota</taxon>
        <taxon>Diptera</taxon>
        <taxon>Nematocera</taxon>
        <taxon>Culicoidea</taxon>
        <taxon>Culicidae</taxon>
        <taxon>Anophelinae</taxon>
        <taxon>Anopheles</taxon>
    </lineage>
</organism>
<name>A0A2M3YWI5_9DIPT</name>
<protein>
    <submittedName>
        <fullName evidence="1">Putative secreted protein</fullName>
    </submittedName>
</protein>